<evidence type="ECO:0000313" key="2">
    <source>
        <dbReference type="Proteomes" id="UP000314294"/>
    </source>
</evidence>
<keyword evidence="2" id="KW-1185">Reference proteome</keyword>
<sequence length="144" mass="15737">MRQVCNCDICVALAKFSTGAGAAVVLHSCSGFLRRRATESAHAPANYHRGLNLNHHYQEGHEGLEPVPVHVMWEAEPRKVVSSWCPCCVTYTFSLMAGETRTSTAASSVMRNTVSEFSSTLLTLFFSPSHLVSLTPFTCLLSCL</sequence>
<dbReference type="EMBL" id="SRLO01000060">
    <property type="protein sequence ID" value="TNN79800.1"/>
    <property type="molecule type" value="Genomic_DNA"/>
</dbReference>
<proteinExistence type="predicted"/>
<dbReference type="Proteomes" id="UP000314294">
    <property type="component" value="Unassembled WGS sequence"/>
</dbReference>
<name>A0A4Z2IP59_9TELE</name>
<comment type="caution">
    <text evidence="1">The sequence shown here is derived from an EMBL/GenBank/DDBJ whole genome shotgun (WGS) entry which is preliminary data.</text>
</comment>
<gene>
    <name evidence="1" type="ORF">EYF80_009837</name>
</gene>
<protein>
    <submittedName>
        <fullName evidence="1">Uncharacterized protein</fullName>
    </submittedName>
</protein>
<reference evidence="1 2" key="1">
    <citation type="submission" date="2019-03" db="EMBL/GenBank/DDBJ databases">
        <title>First draft genome of Liparis tanakae, snailfish: a comprehensive survey of snailfish specific genes.</title>
        <authorList>
            <person name="Kim W."/>
            <person name="Song I."/>
            <person name="Jeong J.-H."/>
            <person name="Kim D."/>
            <person name="Kim S."/>
            <person name="Ryu S."/>
            <person name="Song J.Y."/>
            <person name="Lee S.K."/>
        </authorList>
    </citation>
    <scope>NUCLEOTIDE SEQUENCE [LARGE SCALE GENOMIC DNA]</scope>
    <source>
        <tissue evidence="1">Muscle</tissue>
    </source>
</reference>
<organism evidence="1 2">
    <name type="scientific">Liparis tanakae</name>
    <name type="common">Tanaka's snailfish</name>
    <dbReference type="NCBI Taxonomy" id="230148"/>
    <lineage>
        <taxon>Eukaryota</taxon>
        <taxon>Metazoa</taxon>
        <taxon>Chordata</taxon>
        <taxon>Craniata</taxon>
        <taxon>Vertebrata</taxon>
        <taxon>Euteleostomi</taxon>
        <taxon>Actinopterygii</taxon>
        <taxon>Neopterygii</taxon>
        <taxon>Teleostei</taxon>
        <taxon>Neoteleostei</taxon>
        <taxon>Acanthomorphata</taxon>
        <taxon>Eupercaria</taxon>
        <taxon>Perciformes</taxon>
        <taxon>Cottioidei</taxon>
        <taxon>Cottales</taxon>
        <taxon>Liparidae</taxon>
        <taxon>Liparis</taxon>
    </lineage>
</organism>
<evidence type="ECO:0000313" key="1">
    <source>
        <dbReference type="EMBL" id="TNN79800.1"/>
    </source>
</evidence>
<accession>A0A4Z2IP59</accession>
<dbReference type="AlphaFoldDB" id="A0A4Z2IP59"/>